<dbReference type="EMBL" id="FOHI01000009">
    <property type="protein sequence ID" value="SET57525.1"/>
    <property type="molecule type" value="Genomic_DNA"/>
</dbReference>
<organism evidence="1 2">
    <name type="scientific">Nitrosospira multiformis</name>
    <dbReference type="NCBI Taxonomy" id="1231"/>
    <lineage>
        <taxon>Bacteria</taxon>
        <taxon>Pseudomonadati</taxon>
        <taxon>Pseudomonadota</taxon>
        <taxon>Betaproteobacteria</taxon>
        <taxon>Nitrosomonadales</taxon>
        <taxon>Nitrosomonadaceae</taxon>
        <taxon>Nitrosospira</taxon>
    </lineage>
</organism>
<dbReference type="PANTHER" id="PTHR33221:SF2">
    <property type="entry name" value="TRANSCRIPTIONAL REGULATOR"/>
    <property type="match status" value="1"/>
</dbReference>
<dbReference type="InterPro" id="IPR036388">
    <property type="entry name" value="WH-like_DNA-bd_sf"/>
</dbReference>
<reference evidence="1 2" key="1">
    <citation type="submission" date="2016-10" db="EMBL/GenBank/DDBJ databases">
        <authorList>
            <person name="de Groot N.N."/>
        </authorList>
    </citation>
    <scope>NUCLEOTIDE SEQUENCE [LARGE SCALE GENOMIC DNA]</scope>
    <source>
        <strain evidence="1 2">Nl7</strain>
    </source>
</reference>
<dbReference type="Pfam" id="PF02082">
    <property type="entry name" value="Rrf2"/>
    <property type="match status" value="1"/>
</dbReference>
<dbReference type="AlphaFoldDB" id="A0A1I0FGV8"/>
<dbReference type="OrthoDB" id="9800519at2"/>
<dbReference type="Proteomes" id="UP000183339">
    <property type="component" value="Unassembled WGS sequence"/>
</dbReference>
<dbReference type="InterPro" id="IPR000944">
    <property type="entry name" value="Tscrpt_reg_Rrf2"/>
</dbReference>
<proteinExistence type="predicted"/>
<dbReference type="SUPFAM" id="SSF46785">
    <property type="entry name" value="Winged helix' DNA-binding domain"/>
    <property type="match status" value="1"/>
</dbReference>
<dbReference type="PROSITE" id="PS51197">
    <property type="entry name" value="HTH_RRF2_2"/>
    <property type="match status" value="1"/>
</dbReference>
<name>A0A1I0FGV8_9PROT</name>
<gene>
    <name evidence="1" type="ORF">SAMN05216412_1095</name>
</gene>
<dbReference type="GO" id="GO:0003700">
    <property type="term" value="F:DNA-binding transcription factor activity"/>
    <property type="evidence" value="ECO:0007669"/>
    <property type="project" value="TreeGrafter"/>
</dbReference>
<sequence>MILSRTTQYAIQAHIYMATQPPGVAVLNRTIAEYLRSPPTYLAKILQELCKGNLLYSFRGKQGGFCLRESSDKINLMQIVRITEGPGFTEECVLGLKVCSDTTACPMHAKWWPIKQEIVKLLQGQTLDTLAAMVVSGKYQLTDFPGAVLGNIELPA</sequence>
<dbReference type="Gene3D" id="1.10.10.10">
    <property type="entry name" value="Winged helix-like DNA-binding domain superfamily/Winged helix DNA-binding domain"/>
    <property type="match status" value="1"/>
</dbReference>
<evidence type="ECO:0000313" key="1">
    <source>
        <dbReference type="EMBL" id="SET57525.1"/>
    </source>
</evidence>
<dbReference type="NCBIfam" id="TIGR00738">
    <property type="entry name" value="rrf2_super"/>
    <property type="match status" value="1"/>
</dbReference>
<accession>A0A1I0FGV8</accession>
<dbReference type="InterPro" id="IPR036390">
    <property type="entry name" value="WH_DNA-bd_sf"/>
</dbReference>
<dbReference type="GO" id="GO:0005829">
    <property type="term" value="C:cytosol"/>
    <property type="evidence" value="ECO:0007669"/>
    <property type="project" value="TreeGrafter"/>
</dbReference>
<protein>
    <submittedName>
        <fullName evidence="1">Transcriptional regulator, BadM/Rrf2 family</fullName>
    </submittedName>
</protein>
<dbReference type="PANTHER" id="PTHR33221">
    <property type="entry name" value="WINGED HELIX-TURN-HELIX TRANSCRIPTIONAL REGULATOR, RRF2 FAMILY"/>
    <property type="match status" value="1"/>
</dbReference>
<dbReference type="RefSeq" id="WP_074708989.1">
    <property type="nucleotide sequence ID" value="NZ_FOHI01000009.1"/>
</dbReference>
<evidence type="ECO:0000313" key="2">
    <source>
        <dbReference type="Proteomes" id="UP000183339"/>
    </source>
</evidence>